<evidence type="ECO:0000256" key="1">
    <source>
        <dbReference type="ARBA" id="ARBA00023002"/>
    </source>
</evidence>
<dbReference type="RefSeq" id="WP_242748447.1">
    <property type="nucleotide sequence ID" value="NZ_CP093846.1"/>
</dbReference>
<evidence type="ECO:0000259" key="2">
    <source>
        <dbReference type="Pfam" id="PF02771"/>
    </source>
</evidence>
<name>A0ABY3XKY4_9ACTN</name>
<dbReference type="Proteomes" id="UP001202244">
    <property type="component" value="Chromosome"/>
</dbReference>
<dbReference type="InterPro" id="IPR036250">
    <property type="entry name" value="AcylCo_DH-like_C"/>
</dbReference>
<keyword evidence="5" id="KW-1185">Reference proteome</keyword>
<evidence type="ECO:0000313" key="4">
    <source>
        <dbReference type="EMBL" id="UNS95080.1"/>
    </source>
</evidence>
<dbReference type="InterPro" id="IPR013107">
    <property type="entry name" value="Acyl-CoA_DH_C"/>
</dbReference>
<dbReference type="Pfam" id="PF08028">
    <property type="entry name" value="Acyl-CoA_dh_2"/>
    <property type="match status" value="1"/>
</dbReference>
<dbReference type="EMBL" id="CP093846">
    <property type="protein sequence ID" value="UNS95080.1"/>
    <property type="molecule type" value="Genomic_DNA"/>
</dbReference>
<proteinExistence type="predicted"/>
<organism evidence="4 5">
    <name type="scientific">Streptomyces tubbatahanensis</name>
    <dbReference type="NCBI Taxonomy" id="2923272"/>
    <lineage>
        <taxon>Bacteria</taxon>
        <taxon>Bacillati</taxon>
        <taxon>Actinomycetota</taxon>
        <taxon>Actinomycetes</taxon>
        <taxon>Kitasatosporales</taxon>
        <taxon>Streptomycetaceae</taxon>
        <taxon>Streptomyces</taxon>
    </lineage>
</organism>
<gene>
    <name evidence="4" type="ORF">MMF93_00335</name>
</gene>
<evidence type="ECO:0000313" key="5">
    <source>
        <dbReference type="Proteomes" id="UP001202244"/>
    </source>
</evidence>
<dbReference type="Gene3D" id="1.20.140.10">
    <property type="entry name" value="Butyryl-CoA Dehydrogenase, subunit A, domain 3"/>
    <property type="match status" value="1"/>
</dbReference>
<dbReference type="SUPFAM" id="SSF47203">
    <property type="entry name" value="Acyl-CoA dehydrogenase C-terminal domain-like"/>
    <property type="match status" value="1"/>
</dbReference>
<dbReference type="Gene3D" id="1.10.540.10">
    <property type="entry name" value="Acyl-CoA dehydrogenase/oxidase, N-terminal domain"/>
    <property type="match status" value="1"/>
</dbReference>
<dbReference type="InterPro" id="IPR046373">
    <property type="entry name" value="Acyl-CoA_Oxase/DH_mid-dom_sf"/>
</dbReference>
<dbReference type="PIRSF" id="PIRSF016578">
    <property type="entry name" value="HsaA"/>
    <property type="match status" value="1"/>
</dbReference>
<dbReference type="PANTHER" id="PTHR43884:SF12">
    <property type="entry name" value="ISOVALERYL-COA DEHYDROGENASE, MITOCHONDRIAL-RELATED"/>
    <property type="match status" value="1"/>
</dbReference>
<dbReference type="PANTHER" id="PTHR43884">
    <property type="entry name" value="ACYL-COA DEHYDROGENASE"/>
    <property type="match status" value="1"/>
</dbReference>
<dbReference type="Pfam" id="PF02771">
    <property type="entry name" value="Acyl-CoA_dh_N"/>
    <property type="match status" value="1"/>
</dbReference>
<reference evidence="4 5" key="1">
    <citation type="journal article" date="2023" name="Microbiol. Spectr.">
        <title>Synergy between Genome Mining, Metabolomics, and Bioinformatics Uncovers Antibacterial Chlorinated Carbazole Alkaloids and Their Biosynthetic Gene Cluster from Streptomyces tubbatahanensis sp. nov., a Novel Actinomycete Isolated from Sulu Sea, Philippines.</title>
        <authorList>
            <person name="Tenebro C.P."/>
            <person name="Trono D.J.V.L."/>
            <person name="Balida L.A.P."/>
            <person name="Bayog L.K.A."/>
            <person name="Bruna J.R."/>
            <person name="Sabido E.M."/>
            <person name="Caspe D.P.C."/>
            <person name="de Los Santos E.L.C."/>
            <person name="Saludes J.P."/>
            <person name="Dalisay D.S."/>
        </authorList>
    </citation>
    <scope>NUCLEOTIDE SEQUENCE [LARGE SCALE GENOMIC DNA]</scope>
    <source>
        <strain evidence="4 5">DSD3025</strain>
    </source>
</reference>
<dbReference type="Gene3D" id="2.40.110.10">
    <property type="entry name" value="Butyryl-CoA Dehydrogenase, subunit A, domain 2"/>
    <property type="match status" value="1"/>
</dbReference>
<protein>
    <submittedName>
        <fullName evidence="4">Acyl-CoA/acyl-ACP dehydrogenase</fullName>
    </submittedName>
</protein>
<sequence length="387" mass="41061">MNDAFREVALATVDVLRKYAAEVDERARFPVESFGALRESGLLGLVVPGEYGGPGAGLDAFADVAQVLGGGCLSTALAWVMHCQQVDAIARFGTPDLRRRVLPRVARGELYIASVTTESGKGGHLLTAEAPLSTHEGRLRIERNAPVVTGASVAEGFLITMKGDADGPAQAVSLVYADRTDLSVTETGEWDTLGMRGTESLGLRLSGEVPADQAVGEPGRFREVAVESMIPMAHLGWSACWLGAARAALSELVSSLRGPARRGPDTESELVRERLARVRIDLELTSGYLHRVQQEVSGAREAGRSLGAAVTQIHLNTLKVAASELTFQAADGMVQLAGLSGGYSRTSPLPLERTFRDLRAASLNYANDRLLTATGALMLLDRSVALG</sequence>
<feature type="domain" description="Acyl-CoA dehydrogenase/oxidase N-terminal" evidence="2">
    <location>
        <begin position="14"/>
        <end position="109"/>
    </location>
</feature>
<accession>A0ABY3XKY4</accession>
<dbReference type="InterPro" id="IPR013786">
    <property type="entry name" value="AcylCoA_DH/ox_N"/>
</dbReference>
<feature type="domain" description="Acyl-CoA dehydrogenase C-terminal" evidence="3">
    <location>
        <begin position="236"/>
        <end position="362"/>
    </location>
</feature>
<evidence type="ECO:0000259" key="3">
    <source>
        <dbReference type="Pfam" id="PF08028"/>
    </source>
</evidence>
<keyword evidence="1" id="KW-0560">Oxidoreductase</keyword>
<dbReference type="InterPro" id="IPR037069">
    <property type="entry name" value="AcylCoA_DH/ox_N_sf"/>
</dbReference>
<dbReference type="SUPFAM" id="SSF56645">
    <property type="entry name" value="Acyl-CoA dehydrogenase NM domain-like"/>
    <property type="match status" value="1"/>
</dbReference>
<dbReference type="InterPro" id="IPR009100">
    <property type="entry name" value="AcylCoA_DH/oxidase_NM_dom_sf"/>
</dbReference>